<evidence type="ECO:0000313" key="6">
    <source>
        <dbReference type="Proteomes" id="UP001273166"/>
    </source>
</evidence>
<keyword evidence="1" id="KW-0677">Repeat</keyword>
<reference evidence="5" key="1">
    <citation type="journal article" date="2023" name="Mol. Phylogenet. Evol.">
        <title>Genome-scale phylogeny and comparative genomics of the fungal order Sordariales.</title>
        <authorList>
            <person name="Hensen N."/>
            <person name="Bonometti L."/>
            <person name="Westerberg I."/>
            <person name="Brannstrom I.O."/>
            <person name="Guillou S."/>
            <person name="Cros-Aarteil S."/>
            <person name="Calhoun S."/>
            <person name="Haridas S."/>
            <person name="Kuo A."/>
            <person name="Mondo S."/>
            <person name="Pangilinan J."/>
            <person name="Riley R."/>
            <person name="LaButti K."/>
            <person name="Andreopoulos B."/>
            <person name="Lipzen A."/>
            <person name="Chen C."/>
            <person name="Yan M."/>
            <person name="Daum C."/>
            <person name="Ng V."/>
            <person name="Clum A."/>
            <person name="Steindorff A."/>
            <person name="Ohm R.A."/>
            <person name="Martin F."/>
            <person name="Silar P."/>
            <person name="Natvig D.O."/>
            <person name="Lalanne C."/>
            <person name="Gautier V."/>
            <person name="Ament-Velasquez S.L."/>
            <person name="Kruys A."/>
            <person name="Hutchinson M.I."/>
            <person name="Powell A.J."/>
            <person name="Barry K."/>
            <person name="Miller A.N."/>
            <person name="Grigoriev I.V."/>
            <person name="Debuchy R."/>
            <person name="Gladieux P."/>
            <person name="Hiltunen Thoren M."/>
            <person name="Johannesson H."/>
        </authorList>
    </citation>
    <scope>NUCLEOTIDE SEQUENCE</scope>
    <source>
        <strain evidence="5">CBS 333.67</strain>
    </source>
</reference>
<dbReference type="InterPro" id="IPR002110">
    <property type="entry name" value="Ankyrin_rpt"/>
</dbReference>
<dbReference type="Pfam" id="PF24120">
    <property type="entry name" value="SsdA_C"/>
    <property type="match status" value="1"/>
</dbReference>
<feature type="repeat" description="ANK" evidence="3">
    <location>
        <begin position="48"/>
        <end position="80"/>
    </location>
</feature>
<keyword evidence="2 3" id="KW-0040">ANK repeat</keyword>
<dbReference type="InterPro" id="IPR036770">
    <property type="entry name" value="Ankyrin_rpt-contain_sf"/>
</dbReference>
<dbReference type="Proteomes" id="UP001273166">
    <property type="component" value="Unassembled WGS sequence"/>
</dbReference>
<comment type="caution">
    <text evidence="5">The sequence shown here is derived from an EMBL/GenBank/DDBJ whole genome shotgun (WGS) entry which is preliminary data.</text>
</comment>
<dbReference type="Gene3D" id="1.25.40.20">
    <property type="entry name" value="Ankyrin repeat-containing domain"/>
    <property type="match status" value="1"/>
</dbReference>
<keyword evidence="6" id="KW-1185">Reference proteome</keyword>
<evidence type="ECO:0000256" key="1">
    <source>
        <dbReference type="ARBA" id="ARBA00022737"/>
    </source>
</evidence>
<dbReference type="PROSITE" id="PS50297">
    <property type="entry name" value="ANK_REP_REGION"/>
    <property type="match status" value="1"/>
</dbReference>
<gene>
    <name evidence="5" type="ORF">B0T15DRAFT_405018</name>
</gene>
<evidence type="ECO:0000256" key="2">
    <source>
        <dbReference type="ARBA" id="ARBA00023043"/>
    </source>
</evidence>
<dbReference type="EMBL" id="JAUDZG010000008">
    <property type="protein sequence ID" value="KAK3301637.1"/>
    <property type="molecule type" value="Genomic_DNA"/>
</dbReference>
<dbReference type="AlphaFoldDB" id="A0AAJ0LXQ4"/>
<dbReference type="InterPro" id="IPR057517">
    <property type="entry name" value="SsdA-like_C"/>
</dbReference>
<dbReference type="SUPFAM" id="SSF48403">
    <property type="entry name" value="Ankyrin repeat"/>
    <property type="match status" value="1"/>
</dbReference>
<dbReference type="PANTHER" id="PTHR24124">
    <property type="entry name" value="ANKYRIN REPEAT FAMILY A"/>
    <property type="match status" value="1"/>
</dbReference>
<dbReference type="GO" id="GO:0010468">
    <property type="term" value="P:regulation of gene expression"/>
    <property type="evidence" value="ECO:0007669"/>
    <property type="project" value="TreeGrafter"/>
</dbReference>
<protein>
    <recommendedName>
        <fullName evidence="4">Single-strand DNA deaminase toxin A-like C-terminal domain-containing protein</fullName>
    </recommendedName>
</protein>
<organism evidence="5 6">
    <name type="scientific">Chaetomium strumarium</name>
    <dbReference type="NCBI Taxonomy" id="1170767"/>
    <lineage>
        <taxon>Eukaryota</taxon>
        <taxon>Fungi</taxon>
        <taxon>Dikarya</taxon>
        <taxon>Ascomycota</taxon>
        <taxon>Pezizomycotina</taxon>
        <taxon>Sordariomycetes</taxon>
        <taxon>Sordariomycetidae</taxon>
        <taxon>Sordariales</taxon>
        <taxon>Chaetomiaceae</taxon>
        <taxon>Chaetomium</taxon>
    </lineage>
</organism>
<name>A0AAJ0LXQ4_9PEZI</name>
<dbReference type="GeneID" id="87884107"/>
<reference evidence="5" key="2">
    <citation type="submission" date="2023-06" db="EMBL/GenBank/DDBJ databases">
        <authorList>
            <consortium name="Lawrence Berkeley National Laboratory"/>
            <person name="Mondo S.J."/>
            <person name="Hensen N."/>
            <person name="Bonometti L."/>
            <person name="Westerberg I."/>
            <person name="Brannstrom I.O."/>
            <person name="Guillou S."/>
            <person name="Cros-Aarteil S."/>
            <person name="Calhoun S."/>
            <person name="Haridas S."/>
            <person name="Kuo A."/>
            <person name="Pangilinan J."/>
            <person name="Riley R."/>
            <person name="Labutti K."/>
            <person name="Andreopoulos B."/>
            <person name="Lipzen A."/>
            <person name="Chen C."/>
            <person name="Yanf M."/>
            <person name="Daum C."/>
            <person name="Ng V."/>
            <person name="Clum A."/>
            <person name="Steindorff A."/>
            <person name="Ohm R."/>
            <person name="Martin F."/>
            <person name="Silar P."/>
            <person name="Natvig D."/>
            <person name="Lalanne C."/>
            <person name="Gautier V."/>
            <person name="Ament-Velasquez S.L."/>
            <person name="Kruys A."/>
            <person name="Hutchinson M.I."/>
            <person name="Powell A.J."/>
            <person name="Barry K."/>
            <person name="Miller A.N."/>
            <person name="Grigoriev I.V."/>
            <person name="Debuchy R."/>
            <person name="Gladieux P."/>
            <person name="Thoren M.H."/>
            <person name="Johannesson H."/>
        </authorList>
    </citation>
    <scope>NUCLEOTIDE SEQUENCE</scope>
    <source>
        <strain evidence="5">CBS 333.67</strain>
    </source>
</reference>
<dbReference type="RefSeq" id="XP_062717417.1">
    <property type="nucleotide sequence ID" value="XM_062865278.1"/>
</dbReference>
<dbReference type="SMART" id="SM00248">
    <property type="entry name" value="ANK"/>
    <property type="match status" value="2"/>
</dbReference>
<proteinExistence type="predicted"/>
<evidence type="ECO:0000259" key="4">
    <source>
        <dbReference type="Pfam" id="PF24120"/>
    </source>
</evidence>
<dbReference type="PANTHER" id="PTHR24124:SF14">
    <property type="entry name" value="CHROMOSOME UNDETERMINED SCAFFOLD_25, WHOLE GENOME SHOTGUN SEQUENCE"/>
    <property type="match status" value="1"/>
</dbReference>
<evidence type="ECO:0000256" key="3">
    <source>
        <dbReference type="PROSITE-ProRule" id="PRU00023"/>
    </source>
</evidence>
<dbReference type="Pfam" id="PF12796">
    <property type="entry name" value="Ank_2"/>
    <property type="match status" value="1"/>
</dbReference>
<sequence>MSNFRDEVIRTLGLTDLHVAVIRGNVRRVLDILRSEDKRELIEARDLNGATPLMTAVLTGQLKIARLLLRNGASTRATDRKGRTALNYARTAWFEGDMAVYRRLGLPPLSPEKRGRRRRKIAEILRYPAALASCRLGGRHPCSRAVFYKNGDKRKVFQPDMHIRHGKEKCARSTVGFIVSATNPDVKTAAISGWQENIKRDRNVLSNAKYTQLVKDLAEILDFNLQPNVRLDNQGKYVPEYTGRGQATHVEKKLAVFWVLAALQAIRETSDLKRVAELRNAAIPEAWKDAWVFIDHIPCPNVSCSGY</sequence>
<feature type="domain" description="Single-strand DNA deaminase toxin A-like C-terminal" evidence="4">
    <location>
        <begin position="189"/>
        <end position="255"/>
    </location>
</feature>
<evidence type="ECO:0000313" key="5">
    <source>
        <dbReference type="EMBL" id="KAK3301637.1"/>
    </source>
</evidence>
<dbReference type="GO" id="GO:0005634">
    <property type="term" value="C:nucleus"/>
    <property type="evidence" value="ECO:0007669"/>
    <property type="project" value="TreeGrafter"/>
</dbReference>
<dbReference type="PROSITE" id="PS50088">
    <property type="entry name" value="ANK_REPEAT"/>
    <property type="match status" value="1"/>
</dbReference>
<accession>A0AAJ0LXQ4</accession>